<keyword evidence="2" id="KW-1185">Reference proteome</keyword>
<reference evidence="1 2" key="1">
    <citation type="submission" date="2016-06" db="EMBL/GenBank/DDBJ databases">
        <title>Evolution of pathogenesis and genome organization in the Tremellales.</title>
        <authorList>
            <person name="Cuomo C."/>
            <person name="Litvintseva A."/>
            <person name="Heitman J."/>
            <person name="Chen Y."/>
            <person name="Sun S."/>
            <person name="Springer D."/>
            <person name="Dromer F."/>
            <person name="Young S."/>
            <person name="Zeng Q."/>
            <person name="Chapman S."/>
            <person name="Gujja S."/>
            <person name="Saif S."/>
            <person name="Birren B."/>
        </authorList>
    </citation>
    <scope>NUCLEOTIDE SEQUENCE [LARGE SCALE GENOMIC DNA]</scope>
    <source>
        <strain evidence="1 2">CBS 7118</strain>
    </source>
</reference>
<comment type="caution">
    <text evidence="1">The sequence shown here is derived from an EMBL/GenBank/DDBJ whole genome shotgun (WGS) entry which is preliminary data.</text>
</comment>
<gene>
    <name evidence="1" type="ORF">L198_00036</name>
</gene>
<evidence type="ECO:0000313" key="2">
    <source>
        <dbReference type="Proteomes" id="UP000094819"/>
    </source>
</evidence>
<organism evidence="1 2">
    <name type="scientific">Cryptococcus wingfieldii CBS 7118</name>
    <dbReference type="NCBI Taxonomy" id="1295528"/>
    <lineage>
        <taxon>Eukaryota</taxon>
        <taxon>Fungi</taxon>
        <taxon>Dikarya</taxon>
        <taxon>Basidiomycota</taxon>
        <taxon>Agaricomycotina</taxon>
        <taxon>Tremellomycetes</taxon>
        <taxon>Tremellales</taxon>
        <taxon>Cryptococcaceae</taxon>
        <taxon>Cryptococcus</taxon>
    </lineage>
</organism>
<dbReference type="RefSeq" id="XP_019035170.1">
    <property type="nucleotide sequence ID" value="XM_019172228.1"/>
</dbReference>
<accession>A0A1E3K620</accession>
<evidence type="ECO:0000313" key="1">
    <source>
        <dbReference type="EMBL" id="ODO08313.1"/>
    </source>
</evidence>
<dbReference type="OrthoDB" id="2578343at2759"/>
<dbReference type="EMBL" id="AWGH01000001">
    <property type="protein sequence ID" value="ODO08313.1"/>
    <property type="molecule type" value="Genomic_DNA"/>
</dbReference>
<dbReference type="GeneID" id="30189251"/>
<protein>
    <submittedName>
        <fullName evidence="1">Uncharacterized protein</fullName>
    </submittedName>
</protein>
<sequence length="424" mass="47629">MRIKRSPRRAAAALVANTADIVEHILDHPFASKDLASLLRVSPLFFHIAGRKLYSTLPISNALNPFSSSRLGGDRWGGRGPYGKGQFFPYVRTVVVERAPVPERPIWAGWEELPPVASVEDVILQPVDVWSLWRKSLLGEGGDTALSDSPDSALIERLCYSATRIHIATPCYTNSGDCLQPIPLLPNVHTLVLRVHAAELAAFDDVAIVDALDNLLSRCSNIREMHLLLWGDIVYPSGVFYSIGWPRKGRICHEQLMDLVDGSYKLMEDFYHNLCSAAGELALRGLEVLQLYNVAAVLEKLINMDRLFNMDGSTRWLTGETTESLLTGVEKEFCWERDDLNVDETSEEETSEEEVSFYPAVAFYDTFGSYRDDAEEAWWSSVIEPSAKLSALRQQLADRTKQLADHFMCLNEKEIENILKTYEG</sequence>
<proteinExistence type="predicted"/>
<dbReference type="Proteomes" id="UP000094819">
    <property type="component" value="Unassembled WGS sequence"/>
</dbReference>
<dbReference type="AlphaFoldDB" id="A0A1E3K620"/>
<name>A0A1E3K620_9TREE</name>